<feature type="transmembrane region" description="Helical" evidence="1">
    <location>
        <begin position="43"/>
        <end position="61"/>
    </location>
</feature>
<comment type="caution">
    <text evidence="2">The sequence shown here is derived from an EMBL/GenBank/DDBJ whole genome shotgun (WGS) entry which is preliminary data.</text>
</comment>
<keyword evidence="1" id="KW-1133">Transmembrane helix</keyword>
<name>A0A540WZP2_9BACT</name>
<protein>
    <submittedName>
        <fullName evidence="2">Uncharacterized protein</fullName>
    </submittedName>
</protein>
<dbReference type="EMBL" id="VIFM01000067">
    <property type="protein sequence ID" value="TQF14481.1"/>
    <property type="molecule type" value="Genomic_DNA"/>
</dbReference>
<dbReference type="AlphaFoldDB" id="A0A540WZP2"/>
<evidence type="ECO:0000313" key="3">
    <source>
        <dbReference type="Proteomes" id="UP000315369"/>
    </source>
</evidence>
<proteinExistence type="predicted"/>
<organism evidence="2 3">
    <name type="scientific">Myxococcus llanfairpwllgwyngyllgogerychwyrndrobwllllantysiliogogogochensis</name>
    <dbReference type="NCBI Taxonomy" id="2590453"/>
    <lineage>
        <taxon>Bacteria</taxon>
        <taxon>Pseudomonadati</taxon>
        <taxon>Myxococcota</taxon>
        <taxon>Myxococcia</taxon>
        <taxon>Myxococcales</taxon>
        <taxon>Cystobacterineae</taxon>
        <taxon>Myxococcaceae</taxon>
        <taxon>Myxococcus</taxon>
    </lineage>
</organism>
<keyword evidence="3" id="KW-1185">Reference proteome</keyword>
<dbReference type="Proteomes" id="UP000315369">
    <property type="component" value="Unassembled WGS sequence"/>
</dbReference>
<dbReference type="RefSeq" id="WP_141643807.1">
    <property type="nucleotide sequence ID" value="NZ_VIFM01000067.1"/>
</dbReference>
<reference evidence="2 3" key="1">
    <citation type="submission" date="2019-06" db="EMBL/GenBank/DDBJ databases">
        <authorList>
            <person name="Livingstone P."/>
            <person name="Whitworth D."/>
        </authorList>
    </citation>
    <scope>NUCLEOTIDE SEQUENCE [LARGE SCALE GENOMIC DNA]</scope>
    <source>
        <strain evidence="2 3">AM401</strain>
    </source>
</reference>
<evidence type="ECO:0000313" key="2">
    <source>
        <dbReference type="EMBL" id="TQF14481.1"/>
    </source>
</evidence>
<keyword evidence="1" id="KW-0812">Transmembrane</keyword>
<keyword evidence="1" id="KW-0472">Membrane</keyword>
<evidence type="ECO:0000256" key="1">
    <source>
        <dbReference type="SAM" id="Phobius"/>
    </source>
</evidence>
<gene>
    <name evidence="2" type="ORF">FJV41_18370</name>
</gene>
<accession>A0A540WZP2</accession>
<sequence length="222" mass="24004">MKGFGCLAVLFGGALKLWSAFWVIALLVAHAHGKIQEPAKMVAALWGVMVVLPFLLGQFLWKKGRSSQEEREHAHWVTPTVERRDPMAELADFIRNKGDVTVKDVAIFCQVSEEKAEQFILKLIAAGEINRVFEPQKGAYVVSSFTPGRTSAGFLSSAVSLGNVSADASASSENVTVSTRRLEHRCPSCNAPQDLGESSPGDKRVCPYCDIAFLVVAASPGP</sequence>